<name>G6XMB4_9PROT</name>
<dbReference type="AlphaFoldDB" id="G6XMB4"/>
<gene>
    <name evidence="1" type="ORF">GMO_26320</name>
</gene>
<dbReference type="Proteomes" id="UP000004949">
    <property type="component" value="Unassembled WGS sequence"/>
</dbReference>
<protein>
    <submittedName>
        <fullName evidence="1">Uncharacterized protein</fullName>
    </submittedName>
</protein>
<evidence type="ECO:0000313" key="1">
    <source>
        <dbReference type="EMBL" id="EHH67012.1"/>
    </source>
</evidence>
<dbReference type="STRING" id="1088869.GMO_26320"/>
<accession>G6XMB4</accession>
<dbReference type="OrthoDB" id="7283651at2"/>
<keyword evidence="2" id="KW-1185">Reference proteome</keyword>
<comment type="caution">
    <text evidence="1">The sequence shown here is derived from an EMBL/GenBank/DDBJ whole genome shotgun (WGS) entry which is preliminary data.</text>
</comment>
<dbReference type="RefSeq" id="WP_008852773.1">
    <property type="nucleotide sequence ID" value="NZ_AGQV01000013.1"/>
</dbReference>
<proteinExistence type="predicted"/>
<organism evidence="1 2">
    <name type="scientific">Gluconobacter morbifer G707</name>
    <dbReference type="NCBI Taxonomy" id="1088869"/>
    <lineage>
        <taxon>Bacteria</taxon>
        <taxon>Pseudomonadati</taxon>
        <taxon>Pseudomonadota</taxon>
        <taxon>Alphaproteobacteria</taxon>
        <taxon>Acetobacterales</taxon>
        <taxon>Acetobacteraceae</taxon>
        <taxon>Gluconobacter</taxon>
    </lineage>
</organism>
<sequence length="285" mass="30435">MADASGIGLALAYCCATVLYPDGLSGVSVTGRQTVVRRGWLLPSDLFTAESVRNEINFVTATIASSRNEASGWAEPLGQPWEVLERISPTVSVSREDGETVRIIFPPDGTEACGVVGLWLDDGSAGALASCAVAVKADDTVAGVASVLAGMLEGAVAQGDTVWVPGHMLQGRMAGYGQSVQVSRRQAQRYRVSVWTADAMVREGLSSTLDTALAGLNWITTLDGRSAQLRFLDVQDVDTMQNQAIYRRDFLYEIVFDTLQVCWAADMLFGVGTGLWRGSAAWCDG</sequence>
<dbReference type="PATRIC" id="fig|1088869.3.peg.2624"/>
<evidence type="ECO:0000313" key="2">
    <source>
        <dbReference type="Proteomes" id="UP000004949"/>
    </source>
</evidence>
<reference evidence="1 2" key="1">
    <citation type="submission" date="2011-10" db="EMBL/GenBank/DDBJ databases">
        <title>Genome sequence of Gluconobacter morbifer G707, isolated from Drosophila gut.</title>
        <authorList>
            <person name="Lee W.-J."/>
            <person name="Kim E.-K."/>
        </authorList>
    </citation>
    <scope>NUCLEOTIDE SEQUENCE [LARGE SCALE GENOMIC DNA]</scope>
    <source>
        <strain evidence="1 2">G707</strain>
    </source>
</reference>
<dbReference type="EMBL" id="AGQV01000013">
    <property type="protein sequence ID" value="EHH67012.1"/>
    <property type="molecule type" value="Genomic_DNA"/>
</dbReference>